<sequence length="82" mass="8350">MKKILATAAAVLMVASFTATAASAKKVHRGYKAHHGYYGTYGQIRGPAIFRGNAAMSGNHGNSAYGSNSLGHIKGGNIGGGK</sequence>
<comment type="caution">
    <text evidence="2">The sequence shown here is derived from an EMBL/GenBank/DDBJ whole genome shotgun (WGS) entry which is preliminary data.</text>
</comment>
<dbReference type="RefSeq" id="WP_068732038.1">
    <property type="nucleotide sequence ID" value="NZ_LVYV01000008.1"/>
</dbReference>
<feature type="chain" id="PRO_5007848395" evidence="1">
    <location>
        <begin position="22"/>
        <end position="82"/>
    </location>
</feature>
<proteinExistence type="predicted"/>
<evidence type="ECO:0000256" key="1">
    <source>
        <dbReference type="SAM" id="SignalP"/>
    </source>
</evidence>
<accession>A0A163ZS81</accession>
<organism evidence="2 3">
    <name type="scientific">Tardiphaga robiniae</name>
    <dbReference type="NCBI Taxonomy" id="943830"/>
    <lineage>
        <taxon>Bacteria</taxon>
        <taxon>Pseudomonadati</taxon>
        <taxon>Pseudomonadota</taxon>
        <taxon>Alphaproteobacteria</taxon>
        <taxon>Hyphomicrobiales</taxon>
        <taxon>Nitrobacteraceae</taxon>
        <taxon>Tardiphaga</taxon>
    </lineage>
</organism>
<evidence type="ECO:0000313" key="2">
    <source>
        <dbReference type="EMBL" id="KZD23796.1"/>
    </source>
</evidence>
<dbReference type="OrthoDB" id="9955995at2"/>
<dbReference type="AlphaFoldDB" id="A0A163ZS81"/>
<protein>
    <submittedName>
        <fullName evidence="2">Uncharacterized protein</fullName>
    </submittedName>
</protein>
<name>A0A163ZS81_9BRAD</name>
<keyword evidence="3" id="KW-1185">Reference proteome</keyword>
<feature type="signal peptide" evidence="1">
    <location>
        <begin position="1"/>
        <end position="21"/>
    </location>
</feature>
<gene>
    <name evidence="2" type="ORF">A4A58_25980</name>
</gene>
<dbReference type="Proteomes" id="UP000076574">
    <property type="component" value="Unassembled WGS sequence"/>
</dbReference>
<evidence type="ECO:0000313" key="3">
    <source>
        <dbReference type="Proteomes" id="UP000076574"/>
    </source>
</evidence>
<reference evidence="2 3" key="1">
    <citation type="submission" date="2016-03" db="EMBL/GenBank/DDBJ databases">
        <title>Microsymbionts genomes from the relict species Vavilovia formosa (Stev.) Fed.</title>
        <authorList>
            <person name="Kopat V."/>
            <person name="Chirak E."/>
            <person name="Kimeklis A."/>
            <person name="Andronov E."/>
        </authorList>
    </citation>
    <scope>NUCLEOTIDE SEQUENCE [LARGE SCALE GENOMIC DNA]</scope>
    <source>
        <strain evidence="2 3">Vaf07</strain>
    </source>
</reference>
<keyword evidence="1" id="KW-0732">Signal</keyword>
<dbReference type="STRING" id="943830.A4A58_25980"/>
<dbReference type="EMBL" id="LVYV01000008">
    <property type="protein sequence ID" value="KZD23796.1"/>
    <property type="molecule type" value="Genomic_DNA"/>
</dbReference>